<feature type="transmembrane region" description="Helical" evidence="1">
    <location>
        <begin position="72"/>
        <end position="92"/>
    </location>
</feature>
<gene>
    <name evidence="2" type="ORF">FNL38_102509</name>
</gene>
<dbReference type="AlphaFoldDB" id="A0A652YTX9"/>
<protein>
    <submittedName>
        <fullName evidence="2">Uncharacterized protein</fullName>
    </submittedName>
</protein>
<comment type="caution">
    <text evidence="2">The sequence shown here is derived from an EMBL/GenBank/DDBJ whole genome shotgun (WGS) entry which is preliminary data.</text>
</comment>
<evidence type="ECO:0000256" key="1">
    <source>
        <dbReference type="SAM" id="Phobius"/>
    </source>
</evidence>
<feature type="transmembrane region" description="Helical" evidence="1">
    <location>
        <begin position="45"/>
        <end position="66"/>
    </location>
</feature>
<feature type="transmembrane region" description="Helical" evidence="1">
    <location>
        <begin position="148"/>
        <end position="172"/>
    </location>
</feature>
<keyword evidence="1" id="KW-0812">Transmembrane</keyword>
<keyword evidence="1" id="KW-0472">Membrane</keyword>
<feature type="transmembrane region" description="Helical" evidence="1">
    <location>
        <begin position="118"/>
        <end position="142"/>
    </location>
</feature>
<keyword evidence="1" id="KW-1133">Transmembrane helix</keyword>
<sequence length="183" mass="20779">MSQTNLIELNLIDRYQARRTRQFLQQEETFRHWLPKWRTRRRRRVLVTALGVVFTAMIVLAVAFLFNTTVAPLLWVPLTFIFLPLWTSVQVVSGRQGDAPRDALDEWEIQQRNSARSIALTVTQTLVFIVAIFLIFTSTVGWNVERLAYSGGGMAITAMLIGACTPAMIIAWTQPDPEPGDTD</sequence>
<proteinExistence type="predicted"/>
<reference evidence="2" key="1">
    <citation type="submission" date="2019-07" db="EMBL/GenBank/DDBJ databases">
        <title>Genomic Encyclopedia of Type Strains, Phase IV (KMG-IV): sequencing the most valuable type-strain genomes for metagenomic binning, comparative biology and taxonomic classification.</title>
        <authorList>
            <person name="Goeker M."/>
        </authorList>
    </citation>
    <scope>NUCLEOTIDE SEQUENCE</scope>
    <source>
        <strain evidence="2">DSM 44596</strain>
    </source>
</reference>
<name>A0A652YTX9_NOCGL</name>
<organism evidence="2">
    <name type="scientific">Nocardia globerula</name>
    <dbReference type="NCBI Taxonomy" id="1818"/>
    <lineage>
        <taxon>Bacteria</taxon>
        <taxon>Bacillati</taxon>
        <taxon>Actinomycetota</taxon>
        <taxon>Actinomycetes</taxon>
        <taxon>Mycobacteriales</taxon>
        <taxon>Nocardiaceae</taxon>
        <taxon>Nocardia</taxon>
    </lineage>
</organism>
<dbReference type="EMBL" id="VNIQ01000002">
    <property type="protein sequence ID" value="TYQ06374.1"/>
    <property type="molecule type" value="Genomic_DNA"/>
</dbReference>
<accession>A0A652YTX9</accession>
<evidence type="ECO:0000313" key="2">
    <source>
        <dbReference type="EMBL" id="TYQ06374.1"/>
    </source>
</evidence>